<gene>
    <name evidence="1" type="ORF">H310_06965</name>
</gene>
<evidence type="ECO:0000313" key="1">
    <source>
        <dbReference type="EMBL" id="ETW01451.1"/>
    </source>
</evidence>
<dbReference type="VEuPathDB" id="FungiDB:H310_06965"/>
<protein>
    <submittedName>
        <fullName evidence="1">Uncharacterized protein</fullName>
    </submittedName>
</protein>
<dbReference type="InterPro" id="IPR052050">
    <property type="entry name" value="SecEffector_AnkRepeat"/>
</dbReference>
<proteinExistence type="predicted"/>
<dbReference type="EMBL" id="KI913963">
    <property type="protein sequence ID" value="ETW01451.1"/>
    <property type="molecule type" value="Genomic_DNA"/>
</dbReference>
<accession>A0A024U4Y6</accession>
<dbReference type="InterPro" id="IPR036770">
    <property type="entry name" value="Ankyrin_rpt-contain_sf"/>
</dbReference>
<dbReference type="GeneID" id="20084015"/>
<reference evidence="1" key="1">
    <citation type="submission" date="2013-12" db="EMBL/GenBank/DDBJ databases">
        <title>The Genome Sequence of Aphanomyces invadans NJM9701.</title>
        <authorList>
            <consortium name="The Broad Institute Genomics Platform"/>
            <person name="Russ C."/>
            <person name="Tyler B."/>
            <person name="van West P."/>
            <person name="Dieguez-Uribeondo J."/>
            <person name="Young S.K."/>
            <person name="Zeng Q."/>
            <person name="Gargeya S."/>
            <person name="Fitzgerald M."/>
            <person name="Abouelleil A."/>
            <person name="Alvarado L."/>
            <person name="Chapman S.B."/>
            <person name="Gainer-Dewar J."/>
            <person name="Goldberg J."/>
            <person name="Griggs A."/>
            <person name="Gujja S."/>
            <person name="Hansen M."/>
            <person name="Howarth C."/>
            <person name="Imamovic A."/>
            <person name="Ireland A."/>
            <person name="Larimer J."/>
            <person name="McCowan C."/>
            <person name="Murphy C."/>
            <person name="Pearson M."/>
            <person name="Poon T.W."/>
            <person name="Priest M."/>
            <person name="Roberts A."/>
            <person name="Saif S."/>
            <person name="Shea T."/>
            <person name="Sykes S."/>
            <person name="Wortman J."/>
            <person name="Nusbaum C."/>
            <person name="Birren B."/>
        </authorList>
    </citation>
    <scope>NUCLEOTIDE SEQUENCE [LARGE SCALE GENOMIC DNA]</scope>
    <source>
        <strain evidence="1">NJM9701</strain>
    </source>
</reference>
<dbReference type="SUPFAM" id="SSF48403">
    <property type="entry name" value="Ankyrin repeat"/>
    <property type="match status" value="1"/>
</dbReference>
<dbReference type="Gene3D" id="1.25.40.20">
    <property type="entry name" value="Ankyrin repeat-containing domain"/>
    <property type="match status" value="1"/>
</dbReference>
<organism evidence="1">
    <name type="scientific">Aphanomyces invadans</name>
    <dbReference type="NCBI Taxonomy" id="157072"/>
    <lineage>
        <taxon>Eukaryota</taxon>
        <taxon>Sar</taxon>
        <taxon>Stramenopiles</taxon>
        <taxon>Oomycota</taxon>
        <taxon>Saprolegniomycetes</taxon>
        <taxon>Saprolegniales</taxon>
        <taxon>Verrucalvaceae</taxon>
        <taxon>Aphanomyces</taxon>
    </lineage>
</organism>
<dbReference type="PANTHER" id="PTHR46586">
    <property type="entry name" value="ANKYRIN REPEAT-CONTAINING PROTEIN"/>
    <property type="match status" value="1"/>
</dbReference>
<name>A0A024U4Y6_9STRA</name>
<sequence length="366" mass="39991">MLDGMPTFQLLLSPAGADALCGGGQQKRRGLAISATRPPLPALVVESIIFELARASTLDMHPVFLPLELVALVTSYQRGIPHNMVQLARSIHPPHAISTPHAMDTLRRWLQEHGMDRASRLQVYLPNIDRVIARLAVADNAFDLFSAFDLDVHDFDGLHQVAAAHGNLPAVVHLLHAKYSDVFGWMPAMVAAASHGHLHVLEYLVEMMHGRRTSCSMAVVNAAAAAGHVHIVQWCHEQKHQTWGSEAFTVAAAHGHVRVLSYMHHTRPRCGSTGAAMDAATTNGQLDALKFLHEHRDGGCSANALDRARRNGHNRVVEYIEAHRNKLIRRTCCTCGFHVPSSHRCFVTPSNNRQATTSATGSSHGA</sequence>
<dbReference type="AlphaFoldDB" id="A0A024U4Y6"/>
<dbReference type="PANTHER" id="PTHR46586:SF3">
    <property type="entry name" value="ANKYRIN REPEAT-CONTAINING PROTEIN"/>
    <property type="match status" value="1"/>
</dbReference>
<dbReference type="RefSeq" id="XP_008870449.1">
    <property type="nucleotide sequence ID" value="XM_008872227.1"/>
</dbReference>
<dbReference type="OrthoDB" id="116689at2759"/>